<keyword evidence="1" id="KW-0472">Membrane</keyword>
<dbReference type="GO" id="GO:0005886">
    <property type="term" value="C:plasma membrane"/>
    <property type="evidence" value="ECO:0007669"/>
    <property type="project" value="InterPro"/>
</dbReference>
<comment type="caution">
    <text evidence="2">The sequence shown here is derived from an EMBL/GenBank/DDBJ whole genome shotgun (WGS) entry which is preliminary data.</text>
</comment>
<protein>
    <submittedName>
        <fullName evidence="2">LPS export ABC transporter periplasmic protein LptC</fullName>
    </submittedName>
</protein>
<dbReference type="NCBIfam" id="TIGR04409">
    <property type="entry name" value="LptC_YrbK"/>
    <property type="match status" value="1"/>
</dbReference>
<gene>
    <name evidence="2" type="primary">lptC</name>
    <name evidence="2" type="ORF">IAC10_06435</name>
</gene>
<evidence type="ECO:0000313" key="3">
    <source>
        <dbReference type="Proteomes" id="UP000823928"/>
    </source>
</evidence>
<dbReference type="Pfam" id="PF06835">
    <property type="entry name" value="LptC"/>
    <property type="match status" value="1"/>
</dbReference>
<dbReference type="Proteomes" id="UP000823928">
    <property type="component" value="Unassembled WGS sequence"/>
</dbReference>
<dbReference type="InterPro" id="IPR026265">
    <property type="entry name" value="LptC"/>
</dbReference>
<keyword evidence="1" id="KW-0812">Transmembrane</keyword>
<sequence length="195" mass="21922">MNWKNLSKKKKAYLLGFATILGLLLWAFISAGVITHNFNRSQLSGQKDKQEALINGIILTETKNEKKYWEIYGDTGNYDSTNGVAMLDNCIGNFYGDDNEVSMSFESSKGTYNEKKKQIIMYDDTTIVIKDGTVLEADRLTWSGSDKPVIARGNVRITRGQDLYATADEVEISPGYDDFKIKGNAVSKLYDNKEK</sequence>
<organism evidence="2 3">
    <name type="scientific">Candidatus Scatousia excrementigallinarum</name>
    <dbReference type="NCBI Taxonomy" id="2840935"/>
    <lineage>
        <taxon>Bacteria</taxon>
        <taxon>Candidatus Scatousia</taxon>
    </lineage>
</organism>
<name>A0A9D1EZD0_9BACT</name>
<accession>A0A9D1EZD0</accession>
<dbReference type="EMBL" id="DVIU01000127">
    <property type="protein sequence ID" value="HIS36252.1"/>
    <property type="molecule type" value="Genomic_DNA"/>
</dbReference>
<reference evidence="2" key="2">
    <citation type="journal article" date="2021" name="PeerJ">
        <title>Extensive microbial diversity within the chicken gut microbiome revealed by metagenomics and culture.</title>
        <authorList>
            <person name="Gilroy R."/>
            <person name="Ravi A."/>
            <person name="Getino M."/>
            <person name="Pursley I."/>
            <person name="Horton D.L."/>
            <person name="Alikhan N.F."/>
            <person name="Baker D."/>
            <person name="Gharbi K."/>
            <person name="Hall N."/>
            <person name="Watson M."/>
            <person name="Adriaenssens E.M."/>
            <person name="Foster-Nyarko E."/>
            <person name="Jarju S."/>
            <person name="Secka A."/>
            <person name="Antonio M."/>
            <person name="Oren A."/>
            <person name="Chaudhuri R.R."/>
            <person name="La Ragione R."/>
            <person name="Hildebrand F."/>
            <person name="Pallen M.J."/>
        </authorList>
    </citation>
    <scope>NUCLEOTIDE SEQUENCE</scope>
    <source>
        <strain evidence="2">6276</strain>
    </source>
</reference>
<feature type="transmembrane region" description="Helical" evidence="1">
    <location>
        <begin position="12"/>
        <end position="34"/>
    </location>
</feature>
<evidence type="ECO:0000256" key="1">
    <source>
        <dbReference type="SAM" id="Phobius"/>
    </source>
</evidence>
<dbReference type="InterPro" id="IPR010664">
    <property type="entry name" value="LipoPS_assembly_LptC-rel"/>
</dbReference>
<dbReference type="AlphaFoldDB" id="A0A9D1EZD0"/>
<reference evidence="2" key="1">
    <citation type="submission" date="2020-10" db="EMBL/GenBank/DDBJ databases">
        <authorList>
            <person name="Gilroy R."/>
        </authorList>
    </citation>
    <scope>NUCLEOTIDE SEQUENCE</scope>
    <source>
        <strain evidence="2">6276</strain>
    </source>
</reference>
<keyword evidence="1" id="KW-1133">Transmembrane helix</keyword>
<evidence type="ECO:0000313" key="2">
    <source>
        <dbReference type="EMBL" id="HIS36252.1"/>
    </source>
</evidence>
<proteinExistence type="predicted"/>
<dbReference type="GO" id="GO:0015221">
    <property type="term" value="F:lipopolysaccharide transmembrane transporter activity"/>
    <property type="evidence" value="ECO:0007669"/>
    <property type="project" value="InterPro"/>
</dbReference>